<name>X6MJC4_RETFI</name>
<feature type="region of interest" description="Disordered" evidence="1">
    <location>
        <begin position="148"/>
        <end position="179"/>
    </location>
</feature>
<evidence type="ECO:0000313" key="2">
    <source>
        <dbReference type="EMBL" id="ETO13939.1"/>
    </source>
</evidence>
<feature type="compositionally biased region" description="Basic and acidic residues" evidence="1">
    <location>
        <begin position="169"/>
        <end position="179"/>
    </location>
</feature>
<organism evidence="2 3">
    <name type="scientific">Reticulomyxa filosa</name>
    <dbReference type="NCBI Taxonomy" id="46433"/>
    <lineage>
        <taxon>Eukaryota</taxon>
        <taxon>Sar</taxon>
        <taxon>Rhizaria</taxon>
        <taxon>Retaria</taxon>
        <taxon>Foraminifera</taxon>
        <taxon>Monothalamids</taxon>
        <taxon>Reticulomyxidae</taxon>
        <taxon>Reticulomyxa</taxon>
    </lineage>
</organism>
<comment type="caution">
    <text evidence="2">The sequence shown here is derived from an EMBL/GenBank/DDBJ whole genome shotgun (WGS) entry which is preliminary data.</text>
</comment>
<dbReference type="Proteomes" id="UP000023152">
    <property type="component" value="Unassembled WGS sequence"/>
</dbReference>
<accession>X6MJC4</accession>
<feature type="compositionally biased region" description="Acidic residues" evidence="1">
    <location>
        <begin position="26"/>
        <end position="82"/>
    </location>
</feature>
<sequence>MKKKIQGAIMSHGVDNTKQEDASSDKDEDLNEAGVEENENGDVETDQIDETEEPTDEVVEEELEEIEQEQEEEEMEIKEEDLDASDQKIVHLYEIVSELIEEQKARTQDLQLLMDGGSIEEMMKTVEDRNDSLLQSLQTEFELKKAETEEGVEDGLFSPKKKKKKKKTTRNDPHLTHTHDVHARIHNQIDEVDAQFELYNDIVKAFNQYLETIAEFTTLMEQQRKANGFVF</sequence>
<feature type="compositionally biased region" description="Basic residues" evidence="1">
    <location>
        <begin position="159"/>
        <end position="168"/>
    </location>
</feature>
<feature type="compositionally biased region" description="Basic and acidic residues" evidence="1">
    <location>
        <begin position="15"/>
        <end position="25"/>
    </location>
</feature>
<keyword evidence="3" id="KW-1185">Reference proteome</keyword>
<proteinExistence type="predicted"/>
<gene>
    <name evidence="2" type="ORF">RFI_23431</name>
</gene>
<feature type="region of interest" description="Disordered" evidence="1">
    <location>
        <begin position="1"/>
        <end position="82"/>
    </location>
</feature>
<dbReference type="EMBL" id="ASPP01020311">
    <property type="protein sequence ID" value="ETO13939.1"/>
    <property type="molecule type" value="Genomic_DNA"/>
</dbReference>
<evidence type="ECO:0000256" key="1">
    <source>
        <dbReference type="SAM" id="MobiDB-lite"/>
    </source>
</evidence>
<evidence type="ECO:0000313" key="3">
    <source>
        <dbReference type="Proteomes" id="UP000023152"/>
    </source>
</evidence>
<dbReference type="AlphaFoldDB" id="X6MJC4"/>
<feature type="non-terminal residue" evidence="2">
    <location>
        <position position="231"/>
    </location>
</feature>
<reference evidence="2 3" key="1">
    <citation type="journal article" date="2013" name="Curr. Biol.">
        <title>The Genome of the Foraminiferan Reticulomyxa filosa.</title>
        <authorList>
            <person name="Glockner G."/>
            <person name="Hulsmann N."/>
            <person name="Schleicher M."/>
            <person name="Noegel A.A."/>
            <person name="Eichinger L."/>
            <person name="Gallinger C."/>
            <person name="Pawlowski J."/>
            <person name="Sierra R."/>
            <person name="Euteneuer U."/>
            <person name="Pillet L."/>
            <person name="Moustafa A."/>
            <person name="Platzer M."/>
            <person name="Groth M."/>
            <person name="Szafranski K."/>
            <person name="Schliwa M."/>
        </authorList>
    </citation>
    <scope>NUCLEOTIDE SEQUENCE [LARGE SCALE GENOMIC DNA]</scope>
</reference>
<protein>
    <submittedName>
        <fullName evidence="2">Uncharacterized protein</fullName>
    </submittedName>
</protein>